<dbReference type="EMBL" id="JABFYL010000048">
    <property type="protein sequence ID" value="NVN53154.1"/>
    <property type="molecule type" value="Genomic_DNA"/>
</dbReference>
<evidence type="ECO:0000313" key="2">
    <source>
        <dbReference type="EMBL" id="NVN53154.1"/>
    </source>
</evidence>
<feature type="domain" description="GAF" evidence="1">
    <location>
        <begin position="124"/>
        <end position="221"/>
    </location>
</feature>
<comment type="caution">
    <text evidence="2">The sequence shown here is derived from an EMBL/GenBank/DDBJ whole genome shotgun (WGS) entry which is preliminary data.</text>
</comment>
<dbReference type="Proteomes" id="UP000570517">
    <property type="component" value="Unassembled WGS sequence"/>
</dbReference>
<accession>A0A850PZ32</accession>
<reference evidence="2 3" key="1">
    <citation type="submission" date="2020-05" db="EMBL/GenBank/DDBJ databases">
        <title>Draft genome sequence of Mycobacterium hippocampi DL, isolated from European seabass, Dicentrarchus labrax, reared in fish farms.</title>
        <authorList>
            <person name="Stathopoulou P."/>
            <person name="Asimakis E."/>
            <person name="Tzokas K."/>
            <person name="Batargias C."/>
            <person name="Tsiamis G."/>
        </authorList>
    </citation>
    <scope>NUCLEOTIDE SEQUENCE [LARGE SCALE GENOMIC DNA]</scope>
    <source>
        <strain evidence="2 3">DL</strain>
    </source>
</reference>
<proteinExistence type="predicted"/>
<organism evidence="2 3">
    <name type="scientific">Mycolicibacterium hippocampi</name>
    <dbReference type="NCBI Taxonomy" id="659824"/>
    <lineage>
        <taxon>Bacteria</taxon>
        <taxon>Bacillati</taxon>
        <taxon>Actinomycetota</taxon>
        <taxon>Actinomycetes</taxon>
        <taxon>Mycobacteriales</taxon>
        <taxon>Mycobacteriaceae</taxon>
        <taxon>Mycolicibacterium</taxon>
    </lineage>
</organism>
<dbReference type="AlphaFoldDB" id="A0A850PZ32"/>
<protein>
    <submittedName>
        <fullName evidence="2">Transcriptional regulator</fullName>
    </submittedName>
</protein>
<evidence type="ECO:0000313" key="3">
    <source>
        <dbReference type="Proteomes" id="UP000570517"/>
    </source>
</evidence>
<dbReference type="InterPro" id="IPR029016">
    <property type="entry name" value="GAF-like_dom_sf"/>
</dbReference>
<keyword evidence="3" id="KW-1185">Reference proteome</keyword>
<dbReference type="RefSeq" id="WP_178361369.1">
    <property type="nucleotide sequence ID" value="NZ_JABFYL010000048.1"/>
</dbReference>
<dbReference type="InterPro" id="IPR003018">
    <property type="entry name" value="GAF"/>
</dbReference>
<name>A0A850PZ32_9MYCO</name>
<dbReference type="Gene3D" id="3.30.450.40">
    <property type="match status" value="1"/>
</dbReference>
<evidence type="ECO:0000259" key="1">
    <source>
        <dbReference type="Pfam" id="PF01590"/>
    </source>
</evidence>
<dbReference type="Pfam" id="PF01590">
    <property type="entry name" value="GAF"/>
    <property type="match status" value="1"/>
</dbReference>
<gene>
    <name evidence="2" type="ORF">HLY00_5124</name>
</gene>
<sequence length="443" mass="47381">MPSNIGSSPVPEPAVAVGEDPRSYARLMSAVYDATMAGHRAPARPREVIGDSWQRLIARGIDPDVGTEPVVETAGLEMLRRASGLMEVLDEISHGLESLVAEGANILVVADAKGRVLWRSGSPAVLMNADRLGFVEGANWGEGSVGTNAIGTALVSQRAVQVFSAEHFLRSHHSWTCAGAPIRDPRTGQVIGVVDVSGPAPTVHPTTIALVDAVARLAESQLRQEHDRTLNRLRAFAAPILARMGSPALAVDTDGWVAAVDAMPLHNRILLPEQLTPGRVRLATLGLCAVEPLPGGWLVRPAIGDDGADSDHVSQVMLDFSNPDTASLRVTGESGSWRHDLSLRHAEILLALAISPQGRSAPQLAEDLYGDRSRVVTVRAEMSRLRKQFAGLLAAQPYRFGGSVHLDIRYPDDRRMLLPPSTAPAVRTVRMGGVPQNRVEDNG</sequence>